<feature type="compositionally biased region" description="Basic and acidic residues" evidence="12">
    <location>
        <begin position="639"/>
        <end position="653"/>
    </location>
</feature>
<feature type="domain" description="PPIase cyclophilin-type" evidence="13">
    <location>
        <begin position="45"/>
        <end position="210"/>
    </location>
</feature>
<dbReference type="eggNOG" id="KOG0546">
    <property type="taxonomic scope" value="Eukaryota"/>
</dbReference>
<dbReference type="PROSITE" id="PS50072">
    <property type="entry name" value="CSA_PPIASE_2"/>
    <property type="match status" value="1"/>
</dbReference>
<feature type="region of interest" description="Disordered" evidence="12">
    <location>
        <begin position="302"/>
        <end position="370"/>
    </location>
</feature>
<dbReference type="EC" id="5.2.1.8" evidence="2"/>
<dbReference type="EMBL" id="JH430315">
    <property type="status" value="NOT_ANNOTATED_CDS"/>
    <property type="molecule type" value="Genomic_DNA"/>
</dbReference>
<dbReference type="PANTHER" id="PTHR12558:SF9">
    <property type="entry name" value="CELL DIVISION CYCLE PROTEIN 16 HOMOLOG"/>
    <property type="match status" value="1"/>
</dbReference>
<dbReference type="GO" id="GO:0031145">
    <property type="term" value="P:anaphase-promoting complex-dependent catabolic process"/>
    <property type="evidence" value="ECO:0007669"/>
    <property type="project" value="TreeGrafter"/>
</dbReference>
<dbReference type="GO" id="GO:0005680">
    <property type="term" value="C:anaphase-promoting complex"/>
    <property type="evidence" value="ECO:0007669"/>
    <property type="project" value="TreeGrafter"/>
</dbReference>
<feature type="region of interest" description="Disordered" evidence="12">
    <location>
        <begin position="242"/>
        <end position="282"/>
    </location>
</feature>
<evidence type="ECO:0000256" key="2">
    <source>
        <dbReference type="ARBA" id="ARBA00013194"/>
    </source>
</evidence>
<evidence type="ECO:0000313" key="15">
    <source>
        <dbReference type="Proteomes" id="UP000014500"/>
    </source>
</evidence>
<dbReference type="GO" id="GO:0051301">
    <property type="term" value="P:cell division"/>
    <property type="evidence" value="ECO:0007669"/>
    <property type="project" value="UniProtKB-KW"/>
</dbReference>
<dbReference type="PANTHER" id="PTHR12558">
    <property type="entry name" value="CELL DIVISION CYCLE 16,23,27"/>
    <property type="match status" value="1"/>
</dbReference>
<evidence type="ECO:0000256" key="5">
    <source>
        <dbReference type="ARBA" id="ARBA00022776"/>
    </source>
</evidence>
<dbReference type="GO" id="GO:0045842">
    <property type="term" value="P:positive regulation of mitotic metaphase/anaphase transition"/>
    <property type="evidence" value="ECO:0007669"/>
    <property type="project" value="TreeGrafter"/>
</dbReference>
<reference evidence="14" key="2">
    <citation type="submission" date="2015-02" db="UniProtKB">
        <authorList>
            <consortium name="EnsemblMetazoa"/>
        </authorList>
    </citation>
    <scope>IDENTIFICATION</scope>
</reference>
<dbReference type="PROSITE" id="PS00170">
    <property type="entry name" value="CSA_PPIASE_1"/>
    <property type="match status" value="1"/>
</dbReference>
<dbReference type="EnsemblMetazoa" id="SMAR013365-RA">
    <property type="protein sequence ID" value="SMAR013365-PA"/>
    <property type="gene ID" value="SMAR013365"/>
</dbReference>
<reference evidence="15" key="1">
    <citation type="submission" date="2011-05" db="EMBL/GenBank/DDBJ databases">
        <authorList>
            <person name="Richards S.R."/>
            <person name="Qu J."/>
            <person name="Jiang H."/>
            <person name="Jhangiani S.N."/>
            <person name="Agravi P."/>
            <person name="Goodspeed R."/>
            <person name="Gross S."/>
            <person name="Mandapat C."/>
            <person name="Jackson L."/>
            <person name="Mathew T."/>
            <person name="Pu L."/>
            <person name="Thornton R."/>
            <person name="Saada N."/>
            <person name="Wilczek-Boney K.B."/>
            <person name="Lee S."/>
            <person name="Kovar C."/>
            <person name="Wu Y."/>
            <person name="Scherer S.E."/>
            <person name="Worley K.C."/>
            <person name="Muzny D.M."/>
            <person name="Gibbs R."/>
        </authorList>
    </citation>
    <scope>NUCLEOTIDE SEQUENCE</scope>
    <source>
        <strain evidence="15">Brora</strain>
    </source>
</reference>
<evidence type="ECO:0000256" key="11">
    <source>
        <dbReference type="PROSITE-ProRule" id="PRU00339"/>
    </source>
</evidence>
<keyword evidence="5" id="KW-0498">Mitosis</keyword>
<keyword evidence="15" id="KW-1185">Reference proteome</keyword>
<dbReference type="InterPro" id="IPR011990">
    <property type="entry name" value="TPR-like_helical_dom_sf"/>
</dbReference>
<feature type="compositionally biased region" description="Pro residues" evidence="12">
    <location>
        <begin position="781"/>
        <end position="790"/>
    </location>
</feature>
<dbReference type="Pfam" id="PF12895">
    <property type="entry name" value="ANAPC3"/>
    <property type="match status" value="1"/>
</dbReference>
<organism evidence="14 15">
    <name type="scientific">Strigamia maritima</name>
    <name type="common">European centipede</name>
    <name type="synonym">Geophilus maritimus</name>
    <dbReference type="NCBI Taxonomy" id="126957"/>
    <lineage>
        <taxon>Eukaryota</taxon>
        <taxon>Metazoa</taxon>
        <taxon>Ecdysozoa</taxon>
        <taxon>Arthropoda</taxon>
        <taxon>Myriapoda</taxon>
        <taxon>Chilopoda</taxon>
        <taxon>Pleurostigmophora</taxon>
        <taxon>Geophilomorpha</taxon>
        <taxon>Linotaeniidae</taxon>
        <taxon>Strigamia</taxon>
    </lineage>
</organism>
<dbReference type="HOGENOM" id="CLU_243507_0_0_1"/>
<feature type="repeat" description="TPR" evidence="11">
    <location>
        <begin position="1485"/>
        <end position="1518"/>
    </location>
</feature>
<evidence type="ECO:0000256" key="8">
    <source>
        <dbReference type="ARBA" id="ARBA00023110"/>
    </source>
</evidence>
<keyword evidence="8" id="KW-0697">Rotamase</keyword>
<dbReference type="SMART" id="SM00028">
    <property type="entry name" value="TPR"/>
    <property type="match status" value="7"/>
</dbReference>
<comment type="catalytic activity">
    <reaction evidence="1">
        <text>[protein]-peptidylproline (omega=180) = [protein]-peptidylproline (omega=0)</text>
        <dbReference type="Rhea" id="RHEA:16237"/>
        <dbReference type="Rhea" id="RHEA-COMP:10747"/>
        <dbReference type="Rhea" id="RHEA-COMP:10748"/>
        <dbReference type="ChEBI" id="CHEBI:83833"/>
        <dbReference type="ChEBI" id="CHEBI:83834"/>
        <dbReference type="EC" id="5.2.1.8"/>
    </reaction>
</comment>
<dbReference type="Pfam" id="PF13176">
    <property type="entry name" value="TPR_7"/>
    <property type="match status" value="1"/>
</dbReference>
<feature type="region of interest" description="Disordered" evidence="12">
    <location>
        <begin position="837"/>
        <end position="894"/>
    </location>
</feature>
<dbReference type="eggNOG" id="KOG1173">
    <property type="taxonomic scope" value="Eukaryota"/>
</dbReference>
<dbReference type="InterPro" id="IPR002130">
    <property type="entry name" value="Cyclophilin-type_PPIase_dom"/>
</dbReference>
<dbReference type="PRINTS" id="PR00153">
    <property type="entry name" value="CSAPPISMRASE"/>
</dbReference>
<feature type="compositionally biased region" description="Basic residues" evidence="12">
    <location>
        <begin position="248"/>
        <end position="268"/>
    </location>
</feature>
<dbReference type="GO" id="GO:0006457">
    <property type="term" value="P:protein folding"/>
    <property type="evidence" value="ECO:0007669"/>
    <property type="project" value="InterPro"/>
</dbReference>
<keyword evidence="9" id="KW-0413">Isomerase</keyword>
<dbReference type="InterPro" id="IPR029000">
    <property type="entry name" value="Cyclophilin-like_dom_sf"/>
</dbReference>
<dbReference type="GO" id="GO:0003755">
    <property type="term" value="F:peptidyl-prolyl cis-trans isomerase activity"/>
    <property type="evidence" value="ECO:0007669"/>
    <property type="project" value="UniProtKB-KW"/>
</dbReference>
<feature type="compositionally biased region" description="Low complexity" evidence="12">
    <location>
        <begin position="607"/>
        <end position="630"/>
    </location>
</feature>
<dbReference type="SUPFAM" id="SSF48452">
    <property type="entry name" value="TPR-like"/>
    <property type="match status" value="2"/>
</dbReference>
<feature type="region of interest" description="Disordered" evidence="12">
    <location>
        <begin position="1141"/>
        <end position="1162"/>
    </location>
</feature>
<evidence type="ECO:0000313" key="14">
    <source>
        <dbReference type="EnsemblMetazoa" id="SMAR013365-PA"/>
    </source>
</evidence>
<feature type="region of interest" description="Disordered" evidence="12">
    <location>
        <begin position="386"/>
        <end position="812"/>
    </location>
</feature>
<evidence type="ECO:0000259" key="13">
    <source>
        <dbReference type="PROSITE" id="PS50072"/>
    </source>
</evidence>
<accession>T1JHN4</accession>
<protein>
    <recommendedName>
        <fullName evidence="2">peptidylprolyl isomerase</fullName>
        <ecNumber evidence="2">5.2.1.8</ecNumber>
    </recommendedName>
</protein>
<dbReference type="InterPro" id="IPR019734">
    <property type="entry name" value="TPR_rpt"/>
</dbReference>
<keyword evidence="3" id="KW-0132">Cell division</keyword>
<evidence type="ECO:0000256" key="7">
    <source>
        <dbReference type="ARBA" id="ARBA00022803"/>
    </source>
</evidence>
<proteinExistence type="predicted"/>
<dbReference type="SUPFAM" id="SSF50891">
    <property type="entry name" value="Cyclophilin-like"/>
    <property type="match status" value="1"/>
</dbReference>
<feature type="compositionally biased region" description="Basic and acidic residues" evidence="12">
    <location>
        <begin position="590"/>
        <end position="603"/>
    </location>
</feature>
<dbReference type="InterPro" id="IPR020892">
    <property type="entry name" value="Cyclophilin-type_PPIase_CS"/>
</dbReference>
<name>T1JHN4_STRMM</name>
<feature type="compositionally biased region" description="Low complexity" evidence="12">
    <location>
        <begin position="569"/>
        <end position="580"/>
    </location>
</feature>
<sequence length="1622" mass="182132">MMATKLSLMFCDYRSVIANDNKISRRMFISAAKMTINTKYRPRCFFDIDVGDISSGRIVFELFSDICPVTCENFRSLCTGEKGLGKTTGKALHYKGVTFHRVVKDFMIQGGDFSAGNGTGGESIYGGTFKDESFDKKHDQPFLLSMANRGKDSNGSQFFITTKPAPHLDGVHVVFGHVISGHEIITDIESKKTDTNGRPNTIIRIVNCGELIPKIKSKEKKEGGIEQWSRIRFWKRIRQWTGRGKKETQKRKKKYKKHKKEKKHKKKDVSKDKEEKEVEADVQDSNIKVEEIPEVPANNFLLRRSSAGETNEPVVRTRQQERTRPYRRPHVSKSGRKIKGRGFMRFRTPSRSRSRSRSMTPPHWRQAQSRLVSLNEYQKFLDAKQREDEKKKLLTENSQNLEGERYHEERFDAEREPKEHKRSKRDRREESEEQEISKANGDGRAESREAYPVPETRVQSPYSRSRRGRSPVLSERFIQASDSKPTRDRSRSTSPPSRHQNYSQPRPRRRFEENPPNYRTTKMVSSYRIHDSSSENRNPPRGSSRHGEASPQSRRSRSSRRRSEKTKRAASSSSSSRSRSPLTHPILSAGKERSESPEEREQLSKQASTAPSDATAAPAAKSSTAVASSSFWKAIGSHSPEREYQTQQKDKASSGRRLVTNYDNSPQEQSPARKRRQSSSSSRSDSAPPGEEKVVLPTYESMIVAKESPKSSQKLPEHKKDSLVSPSPPRSSKLPEYEHYSSSVEMEDESGEVERPPGVDSSDDDAPPGVPKSIPPLGKELPPPSPPGELPPVQSTRAIIKETEPQPPISISLEEIPFPENIPLPGESSIPVPIEQTPAVSSTPKADASCIPTELPRESPSSRHVDGGKASAIAKVTGKTVSRSRSRSGSKKKGKGVGVVRFRRVEVREDAVRGVIVVALVDVRFAVEAAGELLVPGAAEGIAPVRGAGIVEVAVALGLPLEADVEGERRGGLLDALFRVVALYRAVVVRIAEVAAERRRVNVGFTKLSVDVAFVTLKMAGENEGLYTGLNAQNTSNFDINKYRKMVRSYIDRHQYQTALYWADKVASLSNGEVQDIYWLAQCLYLTKQYHRASHCLRSRQFDEVYLSCQYLAAKCHYESKEYPEALQIIDETPFQRGNITTSKDNVSSLPPPDPAGDTSQTNLESSIWLLKGRIYEAMDNRGLAADSYREALIVDVLCYEAFEALIQHQMLSADEEKKLLEMLPFHKQCPADEDVVRFLYQIKLKKYDKPEQLNATALNPPPIVENLSENLDLLINVAERQYYNCDYAECFKITNSVLNRDPFHSDCLPIHIACLVELKKSNALFYLAHRLVDLYPEKAISWFATGCYYLLIGKNDPARRYLSKATTLDRVLGPAWLGYGHSFAVENEHDQAMAAYFKASQLMCGCHLPLLYIGLEYGLTNNSKLADRFFSQALAIAPEDPFVLHEMGVIAFQNQEWSTAEGYFKSALAKVQSENHTVLSDKWEPLLNNLGHVCRKLKKYNESLQYHRQALVLCPQNAATFSAIGFTHALVGTNAAAVDYFHRALGIRRDDTFSTTMLGHVVEQLVNEMSACEGAVDDDSVIEFPSEIGKNEDLDVTLSDMNETSINDSTLAVEMDLDSTN</sequence>
<dbReference type="PROSITE" id="PS50005">
    <property type="entry name" value="TPR"/>
    <property type="match status" value="1"/>
</dbReference>
<dbReference type="Gene3D" id="2.40.100.10">
    <property type="entry name" value="Cyclophilin-like"/>
    <property type="match status" value="1"/>
</dbReference>
<keyword evidence="6" id="KW-0833">Ubl conjugation pathway</keyword>
<dbReference type="Pfam" id="PF00160">
    <property type="entry name" value="Pro_isomerase"/>
    <property type="match status" value="1"/>
</dbReference>
<evidence type="ECO:0000256" key="3">
    <source>
        <dbReference type="ARBA" id="ARBA00022618"/>
    </source>
</evidence>
<keyword evidence="7 11" id="KW-0802">TPR repeat</keyword>
<feature type="compositionally biased region" description="Basic and acidic residues" evidence="12">
    <location>
        <begin position="855"/>
        <end position="867"/>
    </location>
</feature>
<evidence type="ECO:0000256" key="12">
    <source>
        <dbReference type="SAM" id="MobiDB-lite"/>
    </source>
</evidence>
<evidence type="ECO:0000256" key="1">
    <source>
        <dbReference type="ARBA" id="ARBA00000971"/>
    </source>
</evidence>
<evidence type="ECO:0000256" key="9">
    <source>
        <dbReference type="ARBA" id="ARBA00023235"/>
    </source>
</evidence>
<feature type="compositionally biased region" description="Basic residues" evidence="12">
    <location>
        <begin position="882"/>
        <end position="894"/>
    </location>
</feature>
<dbReference type="Gene3D" id="1.25.40.10">
    <property type="entry name" value="Tetratricopeptide repeat domain"/>
    <property type="match status" value="1"/>
</dbReference>
<evidence type="ECO:0000256" key="6">
    <source>
        <dbReference type="ARBA" id="ARBA00022786"/>
    </source>
</evidence>
<keyword evidence="10" id="KW-0131">Cell cycle</keyword>
<evidence type="ECO:0000256" key="4">
    <source>
        <dbReference type="ARBA" id="ARBA00022737"/>
    </source>
</evidence>
<dbReference type="STRING" id="126957.T1JHN4"/>
<dbReference type="Proteomes" id="UP000014500">
    <property type="component" value="Unassembled WGS sequence"/>
</dbReference>
<dbReference type="GO" id="GO:0005737">
    <property type="term" value="C:cytoplasm"/>
    <property type="evidence" value="ECO:0007669"/>
    <property type="project" value="TreeGrafter"/>
</dbReference>
<dbReference type="GO" id="GO:0016567">
    <property type="term" value="P:protein ubiquitination"/>
    <property type="evidence" value="ECO:0007669"/>
    <property type="project" value="TreeGrafter"/>
</dbReference>
<feature type="compositionally biased region" description="Basic and acidic residues" evidence="12">
    <location>
        <begin position="402"/>
        <end position="419"/>
    </location>
</feature>
<evidence type="ECO:0000256" key="10">
    <source>
        <dbReference type="ARBA" id="ARBA00023306"/>
    </source>
</evidence>
<keyword evidence="4" id="KW-0677">Repeat</keyword>
<feature type="compositionally biased region" description="Basic residues" evidence="12">
    <location>
        <begin position="325"/>
        <end position="356"/>
    </location>
</feature>
<dbReference type="FunFam" id="2.40.100.10:FF:000005">
    <property type="entry name" value="Peptidyl-prolyl cis-trans isomerase G"/>
    <property type="match status" value="1"/>
</dbReference>
<feature type="compositionally biased region" description="Basic residues" evidence="12">
    <location>
        <begin position="554"/>
        <end position="565"/>
    </location>
</feature>